<feature type="transmembrane region" description="Helical" evidence="11">
    <location>
        <begin position="177"/>
        <end position="198"/>
    </location>
</feature>
<dbReference type="SUPFAM" id="SSF81321">
    <property type="entry name" value="Family A G protein-coupled receptor-like"/>
    <property type="match status" value="1"/>
</dbReference>
<evidence type="ECO:0000256" key="4">
    <source>
        <dbReference type="ARBA" id="ARBA00022692"/>
    </source>
</evidence>
<feature type="transmembrane region" description="Helical" evidence="11">
    <location>
        <begin position="15"/>
        <end position="37"/>
    </location>
</feature>
<keyword evidence="3" id="KW-1003">Cell membrane</keyword>
<dbReference type="Gene3D" id="1.20.1070.10">
    <property type="entry name" value="Rhodopsin 7-helix transmembrane proteins"/>
    <property type="match status" value="1"/>
</dbReference>
<feature type="transmembrane region" description="Helical" evidence="11">
    <location>
        <begin position="128"/>
        <end position="148"/>
    </location>
</feature>
<evidence type="ECO:0000256" key="6">
    <source>
        <dbReference type="ARBA" id="ARBA00023040"/>
    </source>
</evidence>
<keyword evidence="4 10" id="KW-0812">Transmembrane</keyword>
<dbReference type="InterPro" id="IPR000276">
    <property type="entry name" value="GPCR_Rhodpsn"/>
</dbReference>
<feature type="domain" description="G-protein coupled receptors family 1 profile" evidence="12">
    <location>
        <begin position="28"/>
        <end position="308"/>
    </location>
</feature>
<dbReference type="InterPro" id="IPR000611">
    <property type="entry name" value="NPY_rcpt"/>
</dbReference>
<evidence type="ECO:0000256" key="5">
    <source>
        <dbReference type="ARBA" id="ARBA00022989"/>
    </source>
</evidence>
<dbReference type="PRINTS" id="PR01012">
    <property type="entry name" value="NRPEPTIDEYR"/>
</dbReference>
<dbReference type="AlphaFoldDB" id="A0A5C0F2F9"/>
<comment type="subcellular location">
    <subcellularLocation>
        <location evidence="1">Cell membrane</location>
        <topology evidence="1">Multi-pass membrane protein</topology>
    </subcellularLocation>
</comment>
<dbReference type="SMART" id="SM01381">
    <property type="entry name" value="7TM_GPCR_Srsx"/>
    <property type="match status" value="1"/>
</dbReference>
<dbReference type="VEuPathDB" id="VectorBase:RPRC012816"/>
<dbReference type="PROSITE" id="PS50262">
    <property type="entry name" value="G_PROTEIN_RECEP_F1_2"/>
    <property type="match status" value="1"/>
</dbReference>
<evidence type="ECO:0000256" key="2">
    <source>
        <dbReference type="ARBA" id="ARBA00010663"/>
    </source>
</evidence>
<feature type="transmembrane region" description="Helical" evidence="11">
    <location>
        <begin position="290"/>
        <end position="311"/>
    </location>
</feature>
<keyword evidence="9 10" id="KW-0807">Transducer</keyword>
<dbReference type="VEuPathDB" id="VectorBase:RPRC003273"/>
<keyword evidence="8 10" id="KW-0675">Receptor</keyword>
<feature type="transmembrane region" description="Helical" evidence="11">
    <location>
        <begin position="86"/>
        <end position="107"/>
    </location>
</feature>
<keyword evidence="6 10" id="KW-0297">G-protein coupled receptor</keyword>
<dbReference type="Pfam" id="PF00001">
    <property type="entry name" value="7tm_1"/>
    <property type="match status" value="1"/>
</dbReference>
<dbReference type="GO" id="GO:0005886">
    <property type="term" value="C:plasma membrane"/>
    <property type="evidence" value="ECO:0007669"/>
    <property type="project" value="UniProtKB-SubCell"/>
</dbReference>
<evidence type="ECO:0000256" key="10">
    <source>
        <dbReference type="RuleBase" id="RU000688"/>
    </source>
</evidence>
<evidence type="ECO:0000256" key="8">
    <source>
        <dbReference type="ARBA" id="ARBA00023170"/>
    </source>
</evidence>
<evidence type="ECO:0000256" key="3">
    <source>
        <dbReference type="ARBA" id="ARBA00022475"/>
    </source>
</evidence>
<dbReference type="PANTHER" id="PTHR24238">
    <property type="entry name" value="G-PROTEIN COUPLED RECEPTOR"/>
    <property type="match status" value="1"/>
</dbReference>
<dbReference type="GO" id="GO:0004983">
    <property type="term" value="F:neuropeptide Y receptor activity"/>
    <property type="evidence" value="ECO:0007669"/>
    <property type="project" value="InterPro"/>
</dbReference>
<feature type="transmembrane region" description="Helical" evidence="11">
    <location>
        <begin position="49"/>
        <end position="74"/>
    </location>
</feature>
<name>A0A5C0F2F9_RHOPR</name>
<dbReference type="PRINTS" id="PR00237">
    <property type="entry name" value="GPCRRHODOPSN"/>
</dbReference>
<dbReference type="InterPro" id="IPR017452">
    <property type="entry name" value="GPCR_Rhodpsn_7TM"/>
</dbReference>
<dbReference type="PANTHER" id="PTHR24238:SF75">
    <property type="entry name" value="CHOLECYSTOKININ-LIKE RECEPTOR AT 17D1-RELATED"/>
    <property type="match status" value="1"/>
</dbReference>
<keyword evidence="7 11" id="KW-0472">Membrane</keyword>
<comment type="similarity">
    <text evidence="2 10">Belongs to the G-protein coupled receptor 1 family.</text>
</comment>
<evidence type="ECO:0000256" key="7">
    <source>
        <dbReference type="ARBA" id="ARBA00023136"/>
    </source>
</evidence>
<evidence type="ECO:0000256" key="11">
    <source>
        <dbReference type="SAM" id="Phobius"/>
    </source>
</evidence>
<evidence type="ECO:0000256" key="9">
    <source>
        <dbReference type="ARBA" id="ARBA00023224"/>
    </source>
</evidence>
<feature type="transmembrane region" description="Helical" evidence="11">
    <location>
        <begin position="249"/>
        <end position="270"/>
    </location>
</feature>
<reference evidence="13" key="1">
    <citation type="submission" date="2019-02" db="EMBL/GenBank/DDBJ databases">
        <title>Identification, Functional Characterization, and Pharmacological Analysis of Two Sulfakinin Receptors in the Medically-Important Insect Rhodnius prolixus.</title>
        <authorList>
            <person name="Bloom M."/>
            <person name="Lange A.B."/>
            <person name="Orchard I."/>
        </authorList>
    </citation>
    <scope>NUCLEOTIDE SEQUENCE</scope>
</reference>
<evidence type="ECO:0000259" key="12">
    <source>
        <dbReference type="PROSITE" id="PS50262"/>
    </source>
</evidence>
<evidence type="ECO:0000313" key="13">
    <source>
        <dbReference type="EMBL" id="QEI59506.1"/>
    </source>
</evidence>
<sequence>MLPNESWWEAGKVQIPTYSIIFLLGLVGNILVILVLVKNKGMRTVTNVFLLNLAVSDILLGVLCMPFTLVGSLLKDFVFGHFMCRLIPYMQACSVAVSGWTLVCLSVERYYAICHPLRSRTWQTLTHAYRLIGAIWVCSLLLMTPISVLSELIPTSGGHRKCRELWPNEDIEKTYNLLLDFLLLVIPLIVMVTTYTLVAKTLWRVMKTQKPGNEMGLKDNRVTWKQNSRGSPHLRRSNTEKALKKKKRVVKMLFAVVLEFFVCWTPLYVINTITLFAPQAVYERLGYKGISFLQLLAYSSSCCNPITYCFMNYRFRRAFLKLFGCLREEKGSS</sequence>
<evidence type="ECO:0000256" key="1">
    <source>
        <dbReference type="ARBA" id="ARBA00004651"/>
    </source>
</evidence>
<accession>A0A5C0F2F9</accession>
<dbReference type="PROSITE" id="PS00237">
    <property type="entry name" value="G_PROTEIN_RECEP_F1_1"/>
    <property type="match status" value="1"/>
</dbReference>
<protein>
    <submittedName>
        <fullName evidence="13">Sulfakinin receptor 1</fullName>
    </submittedName>
</protein>
<organism evidence="13">
    <name type="scientific">Rhodnius prolixus</name>
    <name type="common">Triatomid bug</name>
    <dbReference type="NCBI Taxonomy" id="13249"/>
    <lineage>
        <taxon>Eukaryota</taxon>
        <taxon>Metazoa</taxon>
        <taxon>Ecdysozoa</taxon>
        <taxon>Arthropoda</taxon>
        <taxon>Hexapoda</taxon>
        <taxon>Insecta</taxon>
        <taxon>Pterygota</taxon>
        <taxon>Neoptera</taxon>
        <taxon>Paraneoptera</taxon>
        <taxon>Hemiptera</taxon>
        <taxon>Heteroptera</taxon>
        <taxon>Panheteroptera</taxon>
        <taxon>Cimicomorpha</taxon>
        <taxon>Reduviidae</taxon>
        <taxon>Triatominae</taxon>
        <taxon>Rhodnius</taxon>
    </lineage>
</organism>
<keyword evidence="5 11" id="KW-1133">Transmembrane helix</keyword>
<proteinExistence type="evidence at transcript level"/>
<dbReference type="EMBL" id="MK513659">
    <property type="protein sequence ID" value="QEI59506.1"/>
    <property type="molecule type" value="mRNA"/>
</dbReference>